<gene>
    <name evidence="2" type="ORF">ABG768_011757</name>
</gene>
<dbReference type="EMBL" id="JAWDJR010000019">
    <property type="protein sequence ID" value="KAK9957515.1"/>
    <property type="molecule type" value="Genomic_DNA"/>
</dbReference>
<evidence type="ECO:0000313" key="2">
    <source>
        <dbReference type="EMBL" id="KAK9957515.1"/>
    </source>
</evidence>
<reference evidence="2 3" key="1">
    <citation type="submission" date="2024-05" db="EMBL/GenBank/DDBJ databases">
        <title>A high-quality chromosomal-level genome assembly of Topmouth culter (Culter alburnus).</title>
        <authorList>
            <person name="Zhao H."/>
        </authorList>
    </citation>
    <scope>NUCLEOTIDE SEQUENCE [LARGE SCALE GENOMIC DNA]</scope>
    <source>
        <strain evidence="2">CATC2023</strain>
        <tissue evidence="2">Muscle</tissue>
    </source>
</reference>
<comment type="caution">
    <text evidence="2">The sequence shown here is derived from an EMBL/GenBank/DDBJ whole genome shotgun (WGS) entry which is preliminary data.</text>
</comment>
<proteinExistence type="predicted"/>
<accession>A0AAW1Z820</accession>
<sequence>MSTRPFDDDESSKTDPPRFWDALGPFPRSMWIHPHTPEDSLDRVCGRVLMRSVLASKGVWPHLPENAHVFADENGGILSYTRRHDDSLTQRVGHPALDKVMLMTQHNMNQTLLKGHVNATCPCFADDRYSHGHEPEKTKEFISQEEANKRKTEKFLKQIHLPKQATLQDISEGPSNKDFPPLPPPASPRADRPPQQAPVSKSSSYKATLLKEKPNIQLHCGKPQRAQKQNQKEHPIVKPHASAKTTPKIKTQTAQDLIVQPGSPQTGSVCREKVILEGQSSLPRCSHPPMFSQFQKAEEQIIPKGHTFKGGYVELGRSADGAHMAQTRAGSSTGSVQNAAGPLDNAKSHIYHKDATAAKTKATGPGPDIAIPENMDGIQTWNSSERCPLRNAPVFTGTGHGPQSLWLLPANCFLRFPE</sequence>
<dbReference type="AlphaFoldDB" id="A0AAW1Z820"/>
<protein>
    <submittedName>
        <fullName evidence="2">Uncharacterized protein</fullName>
    </submittedName>
</protein>
<dbReference type="Proteomes" id="UP001479290">
    <property type="component" value="Unassembled WGS sequence"/>
</dbReference>
<evidence type="ECO:0000313" key="3">
    <source>
        <dbReference type="Proteomes" id="UP001479290"/>
    </source>
</evidence>
<feature type="region of interest" description="Disordered" evidence="1">
    <location>
        <begin position="165"/>
        <end position="205"/>
    </location>
</feature>
<organism evidence="2 3">
    <name type="scientific">Culter alburnus</name>
    <name type="common">Topmouth culter</name>
    <dbReference type="NCBI Taxonomy" id="194366"/>
    <lineage>
        <taxon>Eukaryota</taxon>
        <taxon>Metazoa</taxon>
        <taxon>Chordata</taxon>
        <taxon>Craniata</taxon>
        <taxon>Vertebrata</taxon>
        <taxon>Euteleostomi</taxon>
        <taxon>Actinopterygii</taxon>
        <taxon>Neopterygii</taxon>
        <taxon>Teleostei</taxon>
        <taxon>Ostariophysi</taxon>
        <taxon>Cypriniformes</taxon>
        <taxon>Xenocyprididae</taxon>
        <taxon>Xenocypridinae</taxon>
        <taxon>Culter</taxon>
    </lineage>
</organism>
<evidence type="ECO:0000256" key="1">
    <source>
        <dbReference type="SAM" id="MobiDB-lite"/>
    </source>
</evidence>
<feature type="non-terminal residue" evidence="2">
    <location>
        <position position="418"/>
    </location>
</feature>
<feature type="region of interest" description="Disordered" evidence="1">
    <location>
        <begin position="223"/>
        <end position="248"/>
    </location>
</feature>
<keyword evidence="3" id="KW-1185">Reference proteome</keyword>
<name>A0AAW1Z820_CULAL</name>